<dbReference type="InterPro" id="IPR044946">
    <property type="entry name" value="Restrct_endonuc_typeI_TRD_sf"/>
</dbReference>
<comment type="similarity">
    <text evidence="1">Belongs to the type-I restriction system S methylase family.</text>
</comment>
<dbReference type="InterPro" id="IPR000055">
    <property type="entry name" value="Restrct_endonuc_typeI_TRD"/>
</dbReference>
<proteinExistence type="inferred from homology"/>
<evidence type="ECO:0000256" key="2">
    <source>
        <dbReference type="ARBA" id="ARBA00022747"/>
    </source>
</evidence>
<dbReference type="PANTHER" id="PTHR30408:SF13">
    <property type="entry name" value="TYPE I RESTRICTION ENZYME HINDI SPECIFICITY SUBUNIT"/>
    <property type="match status" value="1"/>
</dbReference>
<evidence type="ECO:0000313" key="6">
    <source>
        <dbReference type="Proteomes" id="UP000184128"/>
    </source>
</evidence>
<dbReference type="GO" id="GO:0009307">
    <property type="term" value="P:DNA restriction-modification system"/>
    <property type="evidence" value="ECO:0007669"/>
    <property type="project" value="UniProtKB-KW"/>
</dbReference>
<dbReference type="GO" id="GO:0003677">
    <property type="term" value="F:DNA binding"/>
    <property type="evidence" value="ECO:0007669"/>
    <property type="project" value="UniProtKB-KW"/>
</dbReference>
<dbReference type="STRING" id="1121025.SAMN02745249_01947"/>
<dbReference type="RefSeq" id="WP_073298622.1">
    <property type="nucleotide sequence ID" value="NZ_FQUF01000039.1"/>
</dbReference>
<dbReference type="Proteomes" id="UP000184128">
    <property type="component" value="Unassembled WGS sequence"/>
</dbReference>
<evidence type="ECO:0000259" key="4">
    <source>
        <dbReference type="Pfam" id="PF01420"/>
    </source>
</evidence>
<accession>A0A1M4ZFH0</accession>
<dbReference type="PANTHER" id="PTHR30408">
    <property type="entry name" value="TYPE-1 RESTRICTION ENZYME ECOKI SPECIFICITY PROTEIN"/>
    <property type="match status" value="1"/>
</dbReference>
<keyword evidence="3" id="KW-0238">DNA-binding</keyword>
<dbReference type="OrthoDB" id="9795776at2"/>
<evidence type="ECO:0000256" key="1">
    <source>
        <dbReference type="ARBA" id="ARBA00010923"/>
    </source>
</evidence>
<dbReference type="InterPro" id="IPR052021">
    <property type="entry name" value="Type-I_RS_S_subunit"/>
</dbReference>
<organism evidence="5 6">
    <name type="scientific">Atopostipes suicloacalis DSM 15692</name>
    <dbReference type="NCBI Taxonomy" id="1121025"/>
    <lineage>
        <taxon>Bacteria</taxon>
        <taxon>Bacillati</taxon>
        <taxon>Bacillota</taxon>
        <taxon>Bacilli</taxon>
        <taxon>Lactobacillales</taxon>
        <taxon>Carnobacteriaceae</taxon>
        <taxon>Atopostipes</taxon>
    </lineage>
</organism>
<dbReference type="AlphaFoldDB" id="A0A1M4ZFH0"/>
<evidence type="ECO:0000256" key="3">
    <source>
        <dbReference type="ARBA" id="ARBA00023125"/>
    </source>
</evidence>
<gene>
    <name evidence="5" type="ORF">SAMN02745249_01947</name>
</gene>
<reference evidence="5 6" key="1">
    <citation type="submission" date="2016-11" db="EMBL/GenBank/DDBJ databases">
        <authorList>
            <person name="Jaros S."/>
            <person name="Januszkiewicz K."/>
            <person name="Wedrychowicz H."/>
        </authorList>
    </citation>
    <scope>NUCLEOTIDE SEQUENCE [LARGE SCALE GENOMIC DNA]</scope>
    <source>
        <strain evidence="5 6">DSM 15692</strain>
    </source>
</reference>
<dbReference type="SUPFAM" id="SSF116734">
    <property type="entry name" value="DNA methylase specificity domain"/>
    <property type="match status" value="2"/>
</dbReference>
<sequence length="402" mass="46534">MSKDEIERRVPNLRFKGFTDDWMQEKILNLGEINPASNLPKFIEYVDLESVKGTSLISHQKLESITAPSRAQRLAQKGDIFFQTVRPYQKNNYYFDMDNSNFVFSTGYTQIRPTKVNGKFLFYKIQSDNFVIEVLKRSTGTSYPAINSNDLSNINFLVPKNNVEQKLIGNLLIKLDEIIALEQEKNRKLELIKKELTGTLYATSNSIPILRFNNFNKPWRKQPLSNALQIKNIRKPVNAEYPLMSFTSTDGITPKGQRYDRSFLVKNSNKKYKRTNYTDVIYSSNNLDVGAIGLNSYGKASISDVYEIFEVQKGYNPNFISTLIKEPSELNKILKYRQGALYGQYKIYPEDFLKIKSYFPSTEEQVIISTFLNKINVQISNNNKKIDKYLLIKKVLLKNLFI</sequence>
<keyword evidence="6" id="KW-1185">Reference proteome</keyword>
<keyword evidence="2" id="KW-0680">Restriction system</keyword>
<dbReference type="Pfam" id="PF01420">
    <property type="entry name" value="Methylase_S"/>
    <property type="match status" value="1"/>
</dbReference>
<name>A0A1M4ZFH0_9LACT</name>
<protein>
    <submittedName>
        <fullName evidence="5">Type I restriction enzyme, S subunit</fullName>
    </submittedName>
</protein>
<feature type="domain" description="Type I restriction modification DNA specificity" evidence="4">
    <location>
        <begin position="76"/>
        <end position="190"/>
    </location>
</feature>
<dbReference type="EMBL" id="FQUF01000039">
    <property type="protein sequence ID" value="SHF16760.1"/>
    <property type="molecule type" value="Genomic_DNA"/>
</dbReference>
<evidence type="ECO:0000313" key="5">
    <source>
        <dbReference type="EMBL" id="SHF16760.1"/>
    </source>
</evidence>
<dbReference type="Gene3D" id="3.90.220.20">
    <property type="entry name" value="DNA methylase specificity domains"/>
    <property type="match status" value="2"/>
</dbReference>